<evidence type="ECO:0000256" key="1">
    <source>
        <dbReference type="ARBA" id="ARBA00022490"/>
    </source>
</evidence>
<feature type="binding site" evidence="5">
    <location>
        <position position="45"/>
    </location>
    <ligand>
        <name>substrate</name>
    </ligand>
</feature>
<dbReference type="InterPro" id="IPR050223">
    <property type="entry name" value="D-isomer_2-hydroxyacid_DH"/>
</dbReference>
<dbReference type="GO" id="GO:0005737">
    <property type="term" value="C:cytoplasm"/>
    <property type="evidence" value="ECO:0007669"/>
    <property type="project" value="UniProtKB-SubCell"/>
</dbReference>
<dbReference type="HAMAP" id="MF_01825">
    <property type="entry name" value="PdxB"/>
    <property type="match status" value="1"/>
</dbReference>
<dbReference type="Pfam" id="PF02826">
    <property type="entry name" value="2-Hacid_dh_C"/>
    <property type="match status" value="1"/>
</dbReference>
<comment type="similarity">
    <text evidence="5">Belongs to the D-isomer specific 2-hydroxyacid dehydrogenase family. PdxB subfamily.</text>
</comment>
<accession>A0A2U2BDD2</accession>
<dbReference type="InterPro" id="IPR029753">
    <property type="entry name" value="D-isomer_DH_CS"/>
</dbReference>
<organism evidence="8 9">
    <name type="scientific">Marinilabilia rubra</name>
    <dbReference type="NCBI Taxonomy" id="2162893"/>
    <lineage>
        <taxon>Bacteria</taxon>
        <taxon>Pseudomonadati</taxon>
        <taxon>Bacteroidota</taxon>
        <taxon>Bacteroidia</taxon>
        <taxon>Marinilabiliales</taxon>
        <taxon>Marinilabiliaceae</taxon>
        <taxon>Marinilabilia</taxon>
    </lineage>
</organism>
<keyword evidence="3 5" id="KW-0520">NAD</keyword>
<comment type="catalytic activity">
    <reaction evidence="5">
        <text>4-phospho-D-erythronate + NAD(+) = (R)-3-hydroxy-2-oxo-4-phosphooxybutanoate + NADH + H(+)</text>
        <dbReference type="Rhea" id="RHEA:18829"/>
        <dbReference type="ChEBI" id="CHEBI:15378"/>
        <dbReference type="ChEBI" id="CHEBI:57540"/>
        <dbReference type="ChEBI" id="CHEBI:57945"/>
        <dbReference type="ChEBI" id="CHEBI:58538"/>
        <dbReference type="ChEBI" id="CHEBI:58766"/>
        <dbReference type="EC" id="1.1.1.290"/>
    </reaction>
</comment>
<dbReference type="InterPro" id="IPR038251">
    <property type="entry name" value="PdxB_dimer_sf"/>
</dbReference>
<evidence type="ECO:0000313" key="9">
    <source>
        <dbReference type="Proteomes" id="UP000244956"/>
    </source>
</evidence>
<comment type="caution">
    <text evidence="8">The sequence shown here is derived from an EMBL/GenBank/DDBJ whole genome shotgun (WGS) entry which is preliminary data.</text>
</comment>
<dbReference type="GO" id="GO:0046983">
    <property type="term" value="F:protein dimerization activity"/>
    <property type="evidence" value="ECO:0007669"/>
    <property type="project" value="InterPro"/>
</dbReference>
<reference evidence="8 9" key="1">
    <citation type="submission" date="2018-05" db="EMBL/GenBank/DDBJ databases">
        <title>Marinilabilia rubrum sp. nov., isolated from saltern sediment.</title>
        <authorList>
            <person name="Zhang R."/>
        </authorList>
    </citation>
    <scope>NUCLEOTIDE SEQUENCE [LARGE SCALE GENOMIC DNA]</scope>
    <source>
        <strain evidence="8 9">WTE16</strain>
    </source>
</reference>
<comment type="function">
    <text evidence="5">Catalyzes the oxidation of erythronate-4-phosphate to 3-hydroxy-2-oxo-4-phosphonooxybutanoate.</text>
</comment>
<dbReference type="AlphaFoldDB" id="A0A2U2BDD2"/>
<proteinExistence type="inferred from homology"/>
<dbReference type="Gene3D" id="3.30.1370.170">
    <property type="match status" value="1"/>
</dbReference>
<dbReference type="CDD" id="cd12158">
    <property type="entry name" value="ErythrP_dh"/>
    <property type="match status" value="1"/>
</dbReference>
<feature type="binding site" evidence="5">
    <location>
        <position position="231"/>
    </location>
    <ligand>
        <name>NAD(+)</name>
        <dbReference type="ChEBI" id="CHEBI:57540"/>
    </ligand>
</feature>
<dbReference type="PANTHER" id="PTHR10996">
    <property type="entry name" value="2-HYDROXYACID DEHYDROGENASE-RELATED"/>
    <property type="match status" value="1"/>
</dbReference>
<dbReference type="Proteomes" id="UP000244956">
    <property type="component" value="Unassembled WGS sequence"/>
</dbReference>
<dbReference type="SUPFAM" id="SSF51735">
    <property type="entry name" value="NAD(P)-binding Rossmann-fold domains"/>
    <property type="match status" value="1"/>
</dbReference>
<comment type="subunit">
    <text evidence="5">Homodimer.</text>
</comment>
<gene>
    <name evidence="5" type="primary">pdxB</name>
    <name evidence="8" type="ORF">DDZ16_00715</name>
</gene>
<dbReference type="GO" id="GO:0008615">
    <property type="term" value="P:pyridoxine biosynthetic process"/>
    <property type="evidence" value="ECO:0007669"/>
    <property type="project" value="UniProtKB-UniRule"/>
</dbReference>
<dbReference type="PROSITE" id="PS00671">
    <property type="entry name" value="D_2_HYDROXYACID_DH_3"/>
    <property type="match status" value="1"/>
</dbReference>
<dbReference type="GO" id="GO:0033711">
    <property type="term" value="F:4-phosphoerythronate dehydrogenase activity"/>
    <property type="evidence" value="ECO:0007669"/>
    <property type="project" value="UniProtKB-EC"/>
</dbReference>
<feature type="domain" description="Erythronate-4-phosphate dehydrogenase dimerisation" evidence="7">
    <location>
        <begin position="297"/>
        <end position="368"/>
    </location>
</feature>
<dbReference type="Pfam" id="PF11890">
    <property type="entry name" value="DUF3410"/>
    <property type="match status" value="1"/>
</dbReference>
<dbReference type="GO" id="GO:0051287">
    <property type="term" value="F:NAD binding"/>
    <property type="evidence" value="ECO:0007669"/>
    <property type="project" value="InterPro"/>
</dbReference>
<feature type="binding site" evidence="5">
    <location>
        <position position="256"/>
    </location>
    <ligand>
        <name>NAD(+)</name>
        <dbReference type="ChEBI" id="CHEBI:57540"/>
    </ligand>
</feature>
<keyword evidence="2 5" id="KW-0560">Oxidoreductase</keyword>
<dbReference type="InterPro" id="IPR020921">
    <property type="entry name" value="Erythronate-4-P_DHase"/>
</dbReference>
<dbReference type="EC" id="1.1.1.290" evidence="5"/>
<name>A0A2U2BDD2_9BACT</name>
<dbReference type="InterPro" id="IPR006140">
    <property type="entry name" value="D-isomer_DH_NAD-bd"/>
</dbReference>
<keyword evidence="9" id="KW-1185">Reference proteome</keyword>
<comment type="subcellular location">
    <subcellularLocation>
        <location evidence="5">Cytoplasm</location>
    </subcellularLocation>
</comment>
<evidence type="ECO:0000256" key="3">
    <source>
        <dbReference type="ARBA" id="ARBA00023027"/>
    </source>
</evidence>
<evidence type="ECO:0000259" key="7">
    <source>
        <dbReference type="Pfam" id="PF11890"/>
    </source>
</evidence>
<comment type="pathway">
    <text evidence="5">Cofactor biosynthesis; pyridoxine 5'-phosphate biosynthesis; pyridoxine 5'-phosphate from D-erythrose 4-phosphate: step 2/5.</text>
</comment>
<dbReference type="RefSeq" id="WP_109262498.1">
    <property type="nucleotide sequence ID" value="NZ_QEWP01000001.1"/>
</dbReference>
<evidence type="ECO:0000259" key="6">
    <source>
        <dbReference type="Pfam" id="PF02826"/>
    </source>
</evidence>
<evidence type="ECO:0000313" key="8">
    <source>
        <dbReference type="EMBL" id="PWE01043.1"/>
    </source>
</evidence>
<dbReference type="Gene3D" id="3.40.50.720">
    <property type="entry name" value="NAD(P)-binding Rossmann-like Domain"/>
    <property type="match status" value="2"/>
</dbReference>
<dbReference type="EMBL" id="QEWP01000001">
    <property type="protein sequence ID" value="PWE01043.1"/>
    <property type="molecule type" value="Genomic_DNA"/>
</dbReference>
<keyword evidence="4 5" id="KW-0664">Pyridoxine biosynthesis</keyword>
<feature type="domain" description="D-isomer specific 2-hydroxyacid dehydrogenase NAD-binding" evidence="6">
    <location>
        <begin position="107"/>
        <end position="255"/>
    </location>
</feature>
<feature type="binding site" evidence="5">
    <location>
        <position position="257"/>
    </location>
    <ligand>
        <name>substrate</name>
    </ligand>
</feature>
<dbReference type="SUPFAM" id="SSF52283">
    <property type="entry name" value="Formate/glycerate dehydrogenase catalytic domain-like"/>
    <property type="match status" value="1"/>
</dbReference>
<feature type="binding site" evidence="5">
    <location>
        <position position="66"/>
    </location>
    <ligand>
        <name>substrate</name>
    </ligand>
</feature>
<dbReference type="InterPro" id="IPR024531">
    <property type="entry name" value="Erythronate-4-P_DHase_dimer"/>
</dbReference>
<sequence>MLIIADDKIPFLKGALEPFADVVYIPGASIGPEDLNNADGLIVRTRTKVNEELLKHSKVKAVVSATIGTDHLDIPWLEANNIAWTNAPGCNSGSVKQYIASVFSALEMNYFPLRGKTLGIVGVGNVGSKVAKAGEAFGMRVLMNDPPRNEKEPDFENVDLNVLLQMSDVVTFHVPLTREGKYPTWYLLNDTTLMMMKRGSVLINSSRGEVVEERVLMKGLSSELIKHAVLDVWEHEPDISLELQERLMIGTPHIAGYSVDGKANGTTAAVRFMSQQFGLGIDDWSASELPVFDDMTLTVKEVNDRLNLELAKLVVSTYDVTKDSQRLRESPQHFESLRGNYPVRREFPAWQVKVTKEHETLKNALQLLGFQISG</sequence>
<dbReference type="PANTHER" id="PTHR10996:SF178">
    <property type="entry name" value="2-HYDROXYACID DEHYDROGENASE YGL185C-RELATED"/>
    <property type="match status" value="1"/>
</dbReference>
<protein>
    <recommendedName>
        <fullName evidence="5">Erythronate-4-phosphate dehydrogenase</fullName>
        <ecNumber evidence="5">1.1.1.290</ecNumber>
    </recommendedName>
</protein>
<dbReference type="UniPathway" id="UPA00244">
    <property type="reaction ID" value="UER00310"/>
</dbReference>
<evidence type="ECO:0000256" key="5">
    <source>
        <dbReference type="HAMAP-Rule" id="MF_01825"/>
    </source>
</evidence>
<feature type="active site" description="Proton donor" evidence="5">
    <location>
        <position position="253"/>
    </location>
</feature>
<feature type="active site" evidence="5">
    <location>
        <position position="236"/>
    </location>
</feature>
<comment type="caution">
    <text evidence="5">Lacks conserved residue(s) required for the propagation of feature annotation.</text>
</comment>
<dbReference type="InterPro" id="IPR036291">
    <property type="entry name" value="NAD(P)-bd_dom_sf"/>
</dbReference>
<keyword evidence="1 5" id="KW-0963">Cytoplasm</keyword>
<feature type="binding site" evidence="5">
    <location>
        <position position="145"/>
    </location>
    <ligand>
        <name>NAD(+)</name>
        <dbReference type="ChEBI" id="CHEBI:57540"/>
    </ligand>
</feature>
<evidence type="ECO:0000256" key="2">
    <source>
        <dbReference type="ARBA" id="ARBA00023002"/>
    </source>
</evidence>
<feature type="active site" evidence="5">
    <location>
        <position position="207"/>
    </location>
</feature>
<evidence type="ECO:0000256" key="4">
    <source>
        <dbReference type="ARBA" id="ARBA00023096"/>
    </source>
</evidence>
<dbReference type="OrthoDB" id="1522997at2"/>